<dbReference type="EMBL" id="AP010803">
    <property type="protein sequence ID" value="BAI96125.1"/>
    <property type="molecule type" value="Genomic_DNA"/>
</dbReference>
<dbReference type="STRING" id="452662.SJA_C1-12910"/>
<dbReference type="KEGG" id="sjp:SJA_C1-12910"/>
<evidence type="ECO:0000256" key="1">
    <source>
        <dbReference type="SAM" id="MobiDB-lite"/>
    </source>
</evidence>
<name>D4Z0J3_SPHIU</name>
<accession>D4Z0J3</accession>
<dbReference type="HOGENOM" id="CLU_2304221_0_0_5"/>
<proteinExistence type="predicted"/>
<reference evidence="2 3" key="1">
    <citation type="journal article" date="2010" name="J. Bacteriol.">
        <title>Complete genome sequence of the representative gamma-hexachlorocyclohexane-degrading bacterium Sphingobium japonicum UT26.</title>
        <authorList>
            <person name="Nagata Y."/>
            <person name="Ohtsubo Y."/>
            <person name="Endo R."/>
            <person name="Ichikawa N."/>
            <person name="Ankai A."/>
            <person name="Oguchi A."/>
            <person name="Fukui S."/>
            <person name="Fujita N."/>
            <person name="Tsuda M."/>
        </authorList>
    </citation>
    <scope>NUCLEOTIDE SEQUENCE [LARGE SCALE GENOMIC DNA]</scope>
    <source>
        <strain evidence="3">DSM 16413 / CCM 7287 / MTCC 6362 / UT26 / NBRC 101211 / UT26S</strain>
    </source>
</reference>
<organism evidence="2 3">
    <name type="scientific">Sphingobium indicum (strain DSM 16413 / CCM 7287 / MTCC 6362 / UT26 / NBRC 101211 / UT26S)</name>
    <name type="common">Sphingobium japonicum</name>
    <dbReference type="NCBI Taxonomy" id="452662"/>
    <lineage>
        <taxon>Bacteria</taxon>
        <taxon>Pseudomonadati</taxon>
        <taxon>Pseudomonadota</taxon>
        <taxon>Alphaproteobacteria</taxon>
        <taxon>Sphingomonadales</taxon>
        <taxon>Sphingomonadaceae</taxon>
        <taxon>Sphingobium</taxon>
    </lineage>
</organism>
<evidence type="ECO:0000313" key="3">
    <source>
        <dbReference type="Proteomes" id="UP000007753"/>
    </source>
</evidence>
<evidence type="ECO:0000313" key="2">
    <source>
        <dbReference type="EMBL" id="BAI96125.1"/>
    </source>
</evidence>
<dbReference type="Proteomes" id="UP000007753">
    <property type="component" value="Chromosome 1"/>
</dbReference>
<sequence length="100" mass="11087">MGRGTGRRLVEGKMRRSRHFPSTPRFASGPPPHAARREDLVAAIGHFPTFSNLSTQSRKSRKARKNGAAVRFGQVESPSSGFSPHPPFLRGRFVAYRESP</sequence>
<gene>
    <name evidence="2" type="ordered locus">SJA_C1-12910</name>
</gene>
<feature type="region of interest" description="Disordered" evidence="1">
    <location>
        <begin position="1"/>
        <end position="33"/>
    </location>
</feature>
<protein>
    <submittedName>
        <fullName evidence="2">Uncharacterized protein</fullName>
    </submittedName>
</protein>
<keyword evidence="3" id="KW-1185">Reference proteome</keyword>
<dbReference type="AlphaFoldDB" id="D4Z0J3"/>